<evidence type="ECO:0000313" key="2">
    <source>
        <dbReference type="Proteomes" id="UP001331761"/>
    </source>
</evidence>
<proteinExistence type="predicted"/>
<accession>A0AAN8FPH6</accession>
<organism evidence="1 2">
    <name type="scientific">Trichostrongylus colubriformis</name>
    <name type="common">Black scour worm</name>
    <dbReference type="NCBI Taxonomy" id="6319"/>
    <lineage>
        <taxon>Eukaryota</taxon>
        <taxon>Metazoa</taxon>
        <taxon>Ecdysozoa</taxon>
        <taxon>Nematoda</taxon>
        <taxon>Chromadorea</taxon>
        <taxon>Rhabditida</taxon>
        <taxon>Rhabditina</taxon>
        <taxon>Rhabditomorpha</taxon>
        <taxon>Strongyloidea</taxon>
        <taxon>Trichostrongylidae</taxon>
        <taxon>Trichostrongylus</taxon>
    </lineage>
</organism>
<name>A0AAN8FPH6_TRICO</name>
<sequence length="92" mass="10771">MDEAFIDFTFISPHFVKEQLVIQTASCRLGWDSHVNQTRRHKNGGAVRIEGKRSLRVLRRWDFTLTEIDYQFPKSHELSLMSSGKMNGIWSM</sequence>
<dbReference type="Proteomes" id="UP001331761">
    <property type="component" value="Unassembled WGS sequence"/>
</dbReference>
<dbReference type="EMBL" id="WIXE01006995">
    <property type="protein sequence ID" value="KAK5980799.1"/>
    <property type="molecule type" value="Genomic_DNA"/>
</dbReference>
<gene>
    <name evidence="1" type="ORF">GCK32_018037</name>
</gene>
<dbReference type="AlphaFoldDB" id="A0AAN8FPH6"/>
<evidence type="ECO:0000313" key="1">
    <source>
        <dbReference type="EMBL" id="KAK5980799.1"/>
    </source>
</evidence>
<reference evidence="1 2" key="1">
    <citation type="submission" date="2019-10" db="EMBL/GenBank/DDBJ databases">
        <title>Assembly and Annotation for the nematode Trichostrongylus colubriformis.</title>
        <authorList>
            <person name="Martin J."/>
        </authorList>
    </citation>
    <scope>NUCLEOTIDE SEQUENCE [LARGE SCALE GENOMIC DNA]</scope>
    <source>
        <strain evidence="1">G859</strain>
        <tissue evidence="1">Whole worm</tissue>
    </source>
</reference>
<keyword evidence="2" id="KW-1185">Reference proteome</keyword>
<protein>
    <submittedName>
        <fullName evidence="1">Uncharacterized protein</fullName>
    </submittedName>
</protein>
<comment type="caution">
    <text evidence="1">The sequence shown here is derived from an EMBL/GenBank/DDBJ whole genome shotgun (WGS) entry which is preliminary data.</text>
</comment>